<dbReference type="AlphaFoldDB" id="A0A401SDG3"/>
<dbReference type="PANTHER" id="PTHR43313">
    <property type="entry name" value="SHORT-CHAIN DEHYDROGENASE/REDUCTASE FAMILY 9C"/>
    <property type="match status" value="1"/>
</dbReference>
<reference evidence="5 6" key="1">
    <citation type="journal article" date="2018" name="Nat. Ecol. Evol.">
        <title>Shark genomes provide insights into elasmobranch evolution and the origin of vertebrates.</title>
        <authorList>
            <person name="Hara Y"/>
            <person name="Yamaguchi K"/>
            <person name="Onimaru K"/>
            <person name="Kadota M"/>
            <person name="Koyanagi M"/>
            <person name="Keeley SD"/>
            <person name="Tatsumi K"/>
            <person name="Tanaka K"/>
            <person name="Motone F"/>
            <person name="Kageyama Y"/>
            <person name="Nozu R"/>
            <person name="Adachi N"/>
            <person name="Nishimura O"/>
            <person name="Nakagawa R"/>
            <person name="Tanegashima C"/>
            <person name="Kiyatake I"/>
            <person name="Matsumoto R"/>
            <person name="Murakumo K"/>
            <person name="Nishida K"/>
            <person name="Terakita A"/>
            <person name="Kuratani S"/>
            <person name="Sato K"/>
            <person name="Hyodo S Kuraku.S."/>
        </authorList>
    </citation>
    <scope>NUCLEOTIDE SEQUENCE [LARGE SCALE GENOMIC DNA]</scope>
</reference>
<comment type="caution">
    <text evidence="5">The sequence shown here is derived from an EMBL/GenBank/DDBJ whole genome shotgun (WGS) entry which is preliminary data.</text>
</comment>
<dbReference type="InterPro" id="IPR020904">
    <property type="entry name" value="Sc_DH/Rdtase_CS"/>
</dbReference>
<protein>
    <recommendedName>
        <fullName evidence="7">Estradiol 17-beta-dehydrogenase 2</fullName>
    </recommendedName>
</protein>
<dbReference type="OMA" id="KKCMAVN"/>
<dbReference type="GO" id="GO:0016491">
    <property type="term" value="F:oxidoreductase activity"/>
    <property type="evidence" value="ECO:0007669"/>
    <property type="project" value="UniProtKB-KW"/>
</dbReference>
<evidence type="ECO:0000256" key="1">
    <source>
        <dbReference type="ARBA" id="ARBA00006484"/>
    </source>
</evidence>
<dbReference type="STRING" id="137246.A0A401SDG3"/>
<sequence>MEPASGQPELPLSLLYAGVTVVLGAAVIHRLLRQELQMGVPAALSLLLLLLAGWVCFVALPGYPGLCIFSLACLLSYCTLPDSELLSVQDKAILITGCDSGFGFALAKYLDKLGFTVFAGVLYLDGPGAKDLKTSGSNRLMVLQLDVTSLEQITKSYAQVKSQLKNRGLWALVNNAGILEFVADAELLPMSTYKHCMDVNFFGAVELTKMFLPLLRQAKGRLVNISSMAGTTPLLGFAAYGASKAALSMFSNVLRQELAIWGVKVATIQPSAFKTGIFGTTDQWSNQHTQIMQQLSPDVRKDYGENYIIAFRGKYGKWQASLQDELQPVLNDISIALIAKNPKSHYSPGTAANFFPFIYRYLPTRLSDFIFYHLLKSGQDVPDGVKEIGL</sequence>
<dbReference type="EMBL" id="BEZZ01000205">
    <property type="protein sequence ID" value="GCC28435.1"/>
    <property type="molecule type" value="Genomic_DNA"/>
</dbReference>
<dbReference type="PRINTS" id="PR00080">
    <property type="entry name" value="SDRFAMILY"/>
</dbReference>
<evidence type="ECO:0000256" key="4">
    <source>
        <dbReference type="SAM" id="Phobius"/>
    </source>
</evidence>
<dbReference type="OrthoDB" id="9876299at2759"/>
<keyword evidence="6" id="KW-1185">Reference proteome</keyword>
<evidence type="ECO:0000256" key="3">
    <source>
        <dbReference type="RuleBase" id="RU000363"/>
    </source>
</evidence>
<accession>A0A401SDG3</accession>
<dbReference type="GO" id="GO:0008202">
    <property type="term" value="P:steroid metabolic process"/>
    <property type="evidence" value="ECO:0007669"/>
    <property type="project" value="TreeGrafter"/>
</dbReference>
<dbReference type="Pfam" id="PF00106">
    <property type="entry name" value="adh_short"/>
    <property type="match status" value="1"/>
</dbReference>
<comment type="similarity">
    <text evidence="1 3">Belongs to the short-chain dehydrogenases/reductases (SDR) family.</text>
</comment>
<proteinExistence type="inferred from homology"/>
<evidence type="ECO:0000256" key="2">
    <source>
        <dbReference type="ARBA" id="ARBA00023002"/>
    </source>
</evidence>
<dbReference type="PANTHER" id="PTHR43313:SF3">
    <property type="entry name" value="17-BETA-HYDROXYSTEROID DEHYDROGENASE TYPE 2"/>
    <property type="match status" value="1"/>
</dbReference>
<dbReference type="FunFam" id="3.40.50.720:FF:000074">
    <property type="entry name" value="Retinol dehydrogenase type 1"/>
    <property type="match status" value="1"/>
</dbReference>
<keyword evidence="4" id="KW-0472">Membrane</keyword>
<dbReference type="SUPFAM" id="SSF51735">
    <property type="entry name" value="NAD(P)-binding Rossmann-fold domains"/>
    <property type="match status" value="1"/>
</dbReference>
<gene>
    <name evidence="5" type="ORF">chiPu_0006865</name>
</gene>
<feature type="transmembrane region" description="Helical" evidence="4">
    <location>
        <begin position="44"/>
        <end position="63"/>
    </location>
</feature>
<name>A0A401SDG3_CHIPU</name>
<feature type="transmembrane region" description="Helical" evidence="4">
    <location>
        <begin position="12"/>
        <end position="32"/>
    </location>
</feature>
<keyword evidence="2" id="KW-0560">Oxidoreductase</keyword>
<evidence type="ECO:0008006" key="7">
    <source>
        <dbReference type="Google" id="ProtNLM"/>
    </source>
</evidence>
<dbReference type="Proteomes" id="UP000287033">
    <property type="component" value="Unassembled WGS sequence"/>
</dbReference>
<dbReference type="InterPro" id="IPR036291">
    <property type="entry name" value="NAD(P)-bd_dom_sf"/>
</dbReference>
<keyword evidence="4" id="KW-0812">Transmembrane</keyword>
<keyword evidence="4" id="KW-1133">Transmembrane helix</keyword>
<dbReference type="PROSITE" id="PS00061">
    <property type="entry name" value="ADH_SHORT"/>
    <property type="match status" value="1"/>
</dbReference>
<dbReference type="InterPro" id="IPR002347">
    <property type="entry name" value="SDR_fam"/>
</dbReference>
<dbReference type="PRINTS" id="PR00081">
    <property type="entry name" value="GDHRDH"/>
</dbReference>
<dbReference type="Gene3D" id="3.40.50.720">
    <property type="entry name" value="NAD(P)-binding Rossmann-like Domain"/>
    <property type="match status" value="1"/>
</dbReference>
<evidence type="ECO:0000313" key="5">
    <source>
        <dbReference type="EMBL" id="GCC28435.1"/>
    </source>
</evidence>
<evidence type="ECO:0000313" key="6">
    <source>
        <dbReference type="Proteomes" id="UP000287033"/>
    </source>
</evidence>
<organism evidence="5 6">
    <name type="scientific">Chiloscyllium punctatum</name>
    <name type="common">Brownbanded bambooshark</name>
    <name type="synonym">Hemiscyllium punctatum</name>
    <dbReference type="NCBI Taxonomy" id="137246"/>
    <lineage>
        <taxon>Eukaryota</taxon>
        <taxon>Metazoa</taxon>
        <taxon>Chordata</taxon>
        <taxon>Craniata</taxon>
        <taxon>Vertebrata</taxon>
        <taxon>Chondrichthyes</taxon>
        <taxon>Elasmobranchii</taxon>
        <taxon>Galeomorphii</taxon>
        <taxon>Galeoidea</taxon>
        <taxon>Orectolobiformes</taxon>
        <taxon>Hemiscylliidae</taxon>
        <taxon>Chiloscyllium</taxon>
    </lineage>
</organism>